<evidence type="ECO:0000256" key="1">
    <source>
        <dbReference type="ARBA" id="ARBA00037999"/>
    </source>
</evidence>
<keyword evidence="6" id="KW-1185">Reference proteome</keyword>
<dbReference type="EMBL" id="CP000356">
    <property type="protein sequence ID" value="ABF53286.1"/>
    <property type="molecule type" value="Genomic_DNA"/>
</dbReference>
<dbReference type="Pfam" id="PF01041">
    <property type="entry name" value="DegT_DnrJ_EryC1"/>
    <property type="match status" value="1"/>
</dbReference>
<protein>
    <submittedName>
        <fullName evidence="5">DegT/DnrJ/EryC1/StrS aminotransferase</fullName>
    </submittedName>
</protein>
<gene>
    <name evidence="5" type="ordered locus">Sala_1573</name>
</gene>
<dbReference type="Proteomes" id="UP000006578">
    <property type="component" value="Chromosome"/>
</dbReference>
<dbReference type="InterPro" id="IPR015422">
    <property type="entry name" value="PyrdxlP-dep_Trfase_small"/>
</dbReference>
<keyword evidence="5" id="KW-0032">Aminotransferase</keyword>
<feature type="domain" description="CBS" evidence="4">
    <location>
        <begin position="70"/>
        <end position="131"/>
    </location>
</feature>
<dbReference type="SMART" id="SM00116">
    <property type="entry name" value="CBS"/>
    <property type="match status" value="2"/>
</dbReference>
<dbReference type="InterPro" id="IPR000653">
    <property type="entry name" value="DegT/StrS_aminotransferase"/>
</dbReference>
<proteinExistence type="inferred from homology"/>
<dbReference type="PANTHER" id="PTHR30244:SF34">
    <property type="entry name" value="DTDP-4-AMINO-4,6-DIDEOXYGALACTOSE TRANSAMINASE"/>
    <property type="match status" value="1"/>
</dbReference>
<dbReference type="HOGENOM" id="CLU_033332_2_3_5"/>
<evidence type="ECO:0000259" key="4">
    <source>
        <dbReference type="PROSITE" id="PS51371"/>
    </source>
</evidence>
<dbReference type="InterPro" id="IPR000644">
    <property type="entry name" value="CBS_dom"/>
</dbReference>
<sequence>MSGPQRQVDGLLLQSGTLLRDALGRLNETGLGILLHVDASGRFLQTVTDGDIRRLLIAGLTLDSPIDHVRDSTSITAPDGIGDEAALALMDRHSIDQLPLLDGAGRVVGLYLRRDLATRIFLSAPHMSGDEMDFVRQAFESNWIAPLGPNVDAFEREVAAATGVASAAALSSGTAAIHLALILLGVGAGDRVLCSSFTFAASANPILYQAAEPIFVDSEDGSWNMCPVALERALEECRREGHMPKAVIIVDLYGQPADYDRLLPICDRYGVPVIEDAAESLGSTLRGRSCGSFGRVGIFSFNGNKIITTSGGGMLVADDPEITAHARKLATQAREDVPWYEHVELGFNYRMSNVLAGIGRGQIARLEERVAARRAVFDRYREALADVESFVWMPEFAGSQSNRWLTTATLADGLDPGDLIADLAKLDIEARHVWKPMHMQPIFAGCRYVTAGGNRDVAADIFSRGLCLPSGSSMTAAQVDRVAEALRTAVARARRANRVA</sequence>
<dbReference type="eggNOG" id="COG0399">
    <property type="taxonomic scope" value="Bacteria"/>
</dbReference>
<dbReference type="eggNOG" id="COG0517">
    <property type="taxonomic scope" value="Bacteria"/>
</dbReference>
<organism evidence="5 6">
    <name type="scientific">Sphingopyxis alaskensis (strain DSM 13593 / LMG 18877 / RB2256)</name>
    <name type="common">Sphingomonas alaskensis</name>
    <dbReference type="NCBI Taxonomy" id="317655"/>
    <lineage>
        <taxon>Bacteria</taxon>
        <taxon>Pseudomonadati</taxon>
        <taxon>Pseudomonadota</taxon>
        <taxon>Alphaproteobacteria</taxon>
        <taxon>Sphingomonadales</taxon>
        <taxon>Sphingomonadaceae</taxon>
        <taxon>Sphingopyxis</taxon>
    </lineage>
</organism>
<evidence type="ECO:0000313" key="5">
    <source>
        <dbReference type="EMBL" id="ABF53286.1"/>
    </source>
</evidence>
<dbReference type="Pfam" id="PF00571">
    <property type="entry name" value="CBS"/>
    <property type="match status" value="1"/>
</dbReference>
<keyword evidence="2" id="KW-0129">CBS domain</keyword>
<dbReference type="GO" id="GO:0008483">
    <property type="term" value="F:transaminase activity"/>
    <property type="evidence" value="ECO:0007669"/>
    <property type="project" value="UniProtKB-KW"/>
</dbReference>
<dbReference type="PROSITE" id="PS51371">
    <property type="entry name" value="CBS"/>
    <property type="match status" value="1"/>
</dbReference>
<dbReference type="KEGG" id="sal:Sala_1573"/>
<dbReference type="InterPro" id="IPR015421">
    <property type="entry name" value="PyrdxlP-dep_Trfase_major"/>
</dbReference>
<name>Q1GST6_SPHAL</name>
<comment type="similarity">
    <text evidence="1 3">Belongs to the DegT/DnrJ/EryC1 family.</text>
</comment>
<dbReference type="SUPFAM" id="SSF53383">
    <property type="entry name" value="PLP-dependent transferases"/>
    <property type="match status" value="1"/>
</dbReference>
<dbReference type="InterPro" id="IPR046342">
    <property type="entry name" value="CBS_dom_sf"/>
</dbReference>
<dbReference type="CDD" id="cd00616">
    <property type="entry name" value="AHBA_syn"/>
    <property type="match status" value="1"/>
</dbReference>
<reference evidence="5 6" key="1">
    <citation type="journal article" date="2009" name="Proc. Natl. Acad. Sci. U.S.A.">
        <title>The genomic basis of trophic strategy in marine bacteria.</title>
        <authorList>
            <person name="Lauro F.M."/>
            <person name="McDougald D."/>
            <person name="Thomas T."/>
            <person name="Williams T.J."/>
            <person name="Egan S."/>
            <person name="Rice S."/>
            <person name="DeMaere M.Z."/>
            <person name="Ting L."/>
            <person name="Ertan H."/>
            <person name="Johnson J."/>
            <person name="Ferriera S."/>
            <person name="Lapidus A."/>
            <person name="Anderson I."/>
            <person name="Kyrpides N."/>
            <person name="Munk A.C."/>
            <person name="Detter C."/>
            <person name="Han C.S."/>
            <person name="Brown M.V."/>
            <person name="Robb F.T."/>
            <person name="Kjelleberg S."/>
            <person name="Cavicchioli R."/>
        </authorList>
    </citation>
    <scope>NUCLEOTIDE SEQUENCE [LARGE SCALE GENOMIC DNA]</scope>
    <source>
        <strain evidence="6">DSM 13593 / LMG 18877 / RB2256</strain>
    </source>
</reference>
<dbReference type="PANTHER" id="PTHR30244">
    <property type="entry name" value="TRANSAMINASE"/>
    <property type="match status" value="1"/>
</dbReference>
<dbReference type="SUPFAM" id="SSF54631">
    <property type="entry name" value="CBS-domain pair"/>
    <property type="match status" value="1"/>
</dbReference>
<evidence type="ECO:0000313" key="6">
    <source>
        <dbReference type="Proteomes" id="UP000006578"/>
    </source>
</evidence>
<dbReference type="Gene3D" id="3.90.1150.10">
    <property type="entry name" value="Aspartate Aminotransferase, domain 1"/>
    <property type="match status" value="1"/>
</dbReference>
<accession>Q1GST6</accession>
<evidence type="ECO:0000256" key="3">
    <source>
        <dbReference type="RuleBase" id="RU004508"/>
    </source>
</evidence>
<dbReference type="Gene3D" id="3.10.580.10">
    <property type="entry name" value="CBS-domain"/>
    <property type="match status" value="1"/>
</dbReference>
<keyword evidence="3" id="KW-0663">Pyridoxal phosphate</keyword>
<evidence type="ECO:0000256" key="2">
    <source>
        <dbReference type="PROSITE-ProRule" id="PRU00703"/>
    </source>
</evidence>
<keyword evidence="5" id="KW-0808">Transferase</keyword>
<dbReference type="InterPro" id="IPR015424">
    <property type="entry name" value="PyrdxlP-dep_Trfase"/>
</dbReference>
<dbReference type="GO" id="GO:0000271">
    <property type="term" value="P:polysaccharide biosynthetic process"/>
    <property type="evidence" value="ECO:0007669"/>
    <property type="project" value="TreeGrafter"/>
</dbReference>
<dbReference type="GO" id="GO:0030170">
    <property type="term" value="F:pyridoxal phosphate binding"/>
    <property type="evidence" value="ECO:0007669"/>
    <property type="project" value="TreeGrafter"/>
</dbReference>
<dbReference type="AlphaFoldDB" id="Q1GST6"/>
<dbReference type="STRING" id="317655.Sala_1573"/>
<dbReference type="Gene3D" id="3.40.640.10">
    <property type="entry name" value="Type I PLP-dependent aspartate aminotransferase-like (Major domain)"/>
    <property type="match status" value="1"/>
</dbReference>